<keyword evidence="3" id="KW-1185">Reference proteome</keyword>
<feature type="region of interest" description="Disordered" evidence="1">
    <location>
        <begin position="306"/>
        <end position="431"/>
    </location>
</feature>
<gene>
    <name evidence="2" type="ORF">AB6A40_006795</name>
</gene>
<comment type="caution">
    <text evidence="2">The sequence shown here is derived from an EMBL/GenBank/DDBJ whole genome shotgun (WGS) entry which is preliminary data.</text>
</comment>
<dbReference type="SUPFAM" id="SSF117281">
    <property type="entry name" value="Kelch motif"/>
    <property type="match status" value="1"/>
</dbReference>
<feature type="compositionally biased region" description="Polar residues" evidence="1">
    <location>
        <begin position="392"/>
        <end position="404"/>
    </location>
</feature>
<dbReference type="AlphaFoldDB" id="A0ABD6ELE5"/>
<dbReference type="EMBL" id="JBGFUD010005046">
    <property type="protein sequence ID" value="MFH4980086.1"/>
    <property type="molecule type" value="Genomic_DNA"/>
</dbReference>
<organism evidence="2 3">
    <name type="scientific">Gnathostoma spinigerum</name>
    <dbReference type="NCBI Taxonomy" id="75299"/>
    <lineage>
        <taxon>Eukaryota</taxon>
        <taxon>Metazoa</taxon>
        <taxon>Ecdysozoa</taxon>
        <taxon>Nematoda</taxon>
        <taxon>Chromadorea</taxon>
        <taxon>Rhabditida</taxon>
        <taxon>Spirurina</taxon>
        <taxon>Gnathostomatomorpha</taxon>
        <taxon>Gnathostomatoidea</taxon>
        <taxon>Gnathostomatidae</taxon>
        <taxon>Gnathostoma</taxon>
    </lineage>
</organism>
<sequence length="431" mass="46906">MRTGKRFSHTKVMFMDALMKKSSSLTDVCGGFGCDENIIDISHVQDGVELLLWGVDLSQDGIHYHGSPRPLLNNGIPVSDEYIASMREDAPELIIMTAPGLTIWRINCLVQQPTNPTDSFSVANSDLSHFYDAFLSHGLIYFMSASPDGHLDYSRIHVLDLASRGTITTQQCFPDPQRGSPCARKEAAIASMSGFILLAGGEIDHGTAVTRLVDYWVLDLSAYKWIQIPAQMPVPLIEPRLTTCNSGNVYIWGDFDQPLPGMPSGTHLRILKVVGFHRLNPPPYNEALSQSSVSPHTEAQASAGYPLYPSVTGQQSEGYSNQPYPNYPSQGGVPPNQASPPYSSPAAPIGFQTYGAEQPTSGAVPGYNQQPYPQMPQSSTVPSYGQPPYPGVQTTAPPYATQQCYPPPPVQGSTGQYAYYPPTQKKDCSLQ</sequence>
<dbReference type="Gene3D" id="2.120.10.80">
    <property type="entry name" value="Kelch-type beta propeller"/>
    <property type="match status" value="1"/>
</dbReference>
<accession>A0ABD6ELE5</accession>
<dbReference type="Proteomes" id="UP001608902">
    <property type="component" value="Unassembled WGS sequence"/>
</dbReference>
<protein>
    <submittedName>
        <fullName evidence="2">Uncharacterized protein</fullName>
    </submittedName>
</protein>
<feature type="compositionally biased region" description="Low complexity" evidence="1">
    <location>
        <begin position="334"/>
        <end position="348"/>
    </location>
</feature>
<dbReference type="InterPro" id="IPR015915">
    <property type="entry name" value="Kelch-typ_b-propeller"/>
</dbReference>
<evidence type="ECO:0000313" key="3">
    <source>
        <dbReference type="Proteomes" id="UP001608902"/>
    </source>
</evidence>
<evidence type="ECO:0000256" key="1">
    <source>
        <dbReference type="SAM" id="MobiDB-lite"/>
    </source>
</evidence>
<name>A0ABD6ELE5_9BILA</name>
<evidence type="ECO:0000313" key="2">
    <source>
        <dbReference type="EMBL" id="MFH4980086.1"/>
    </source>
</evidence>
<proteinExistence type="predicted"/>
<feature type="compositionally biased region" description="Polar residues" evidence="1">
    <location>
        <begin position="367"/>
        <end position="383"/>
    </location>
</feature>
<reference evidence="2 3" key="1">
    <citation type="submission" date="2024-08" db="EMBL/GenBank/DDBJ databases">
        <title>Gnathostoma spinigerum genome.</title>
        <authorList>
            <person name="Gonzalez-Bertolin B."/>
            <person name="Monzon S."/>
            <person name="Zaballos A."/>
            <person name="Jimenez P."/>
            <person name="Dekumyoy P."/>
            <person name="Varona S."/>
            <person name="Cuesta I."/>
            <person name="Sumanam S."/>
            <person name="Adisakwattana P."/>
            <person name="Gasser R.B."/>
            <person name="Hernandez-Gonzalez A."/>
            <person name="Young N.D."/>
            <person name="Perteguer M.J."/>
        </authorList>
    </citation>
    <scope>NUCLEOTIDE SEQUENCE [LARGE SCALE GENOMIC DNA]</scope>
    <source>
        <strain evidence="2">AL3</strain>
        <tissue evidence="2">Liver</tissue>
    </source>
</reference>
<feature type="compositionally biased region" description="Polar residues" evidence="1">
    <location>
        <begin position="311"/>
        <end position="329"/>
    </location>
</feature>